<name>A0A9P6MD61_9FUNG</name>
<evidence type="ECO:0000256" key="2">
    <source>
        <dbReference type="ARBA" id="ARBA00022448"/>
    </source>
</evidence>
<comment type="subcellular location">
    <subcellularLocation>
        <location evidence="1">Endoplasmic reticulum membrane</location>
        <topology evidence="1">Single-pass membrane protein</topology>
    </subcellularLocation>
</comment>
<proteinExistence type="predicted"/>
<keyword evidence="9 11" id="KW-1133">Transmembrane helix</keyword>
<dbReference type="GO" id="GO:0005085">
    <property type="term" value="F:guanyl-nucleotide exchange factor activity"/>
    <property type="evidence" value="ECO:0007669"/>
    <property type="project" value="InterPro"/>
</dbReference>
<dbReference type="GO" id="GO:0015031">
    <property type="term" value="P:protein transport"/>
    <property type="evidence" value="ECO:0007669"/>
    <property type="project" value="UniProtKB-KW"/>
</dbReference>
<dbReference type="PANTHER" id="PTHR23284">
    <property type="entry name" value="PROLACTIN REGULATORY ELEMENT BINDING PROTEIN"/>
    <property type="match status" value="1"/>
</dbReference>
<dbReference type="InterPro" id="IPR045260">
    <property type="entry name" value="Sec12-like"/>
</dbReference>
<evidence type="ECO:0000256" key="1">
    <source>
        <dbReference type="ARBA" id="ARBA00004389"/>
    </source>
</evidence>
<dbReference type="GO" id="GO:0003400">
    <property type="term" value="P:regulation of COPII vesicle coating"/>
    <property type="evidence" value="ECO:0007669"/>
    <property type="project" value="TreeGrafter"/>
</dbReference>
<protein>
    <recommendedName>
        <fullName evidence="14">Anaphase-promoting complex subunit 4 WD40 domain-containing protein</fullName>
    </recommendedName>
</protein>
<evidence type="ECO:0000256" key="9">
    <source>
        <dbReference type="ARBA" id="ARBA00022989"/>
    </source>
</evidence>
<dbReference type="InterPro" id="IPR015943">
    <property type="entry name" value="WD40/YVTN_repeat-like_dom_sf"/>
</dbReference>
<evidence type="ECO:0000313" key="12">
    <source>
        <dbReference type="EMBL" id="KAF9992775.1"/>
    </source>
</evidence>
<feature type="non-terminal residue" evidence="12">
    <location>
        <position position="1"/>
    </location>
</feature>
<dbReference type="AlphaFoldDB" id="A0A9P6MD61"/>
<dbReference type="Gene3D" id="2.130.10.10">
    <property type="entry name" value="YVTN repeat-like/Quinoprotein amine dehydrogenase"/>
    <property type="match status" value="1"/>
</dbReference>
<dbReference type="GO" id="GO:0006888">
    <property type="term" value="P:endoplasmic reticulum to Golgi vesicle-mediated transport"/>
    <property type="evidence" value="ECO:0007669"/>
    <property type="project" value="TreeGrafter"/>
</dbReference>
<dbReference type="InterPro" id="IPR001680">
    <property type="entry name" value="WD40_rpt"/>
</dbReference>
<keyword evidence="10 11" id="KW-0472">Membrane</keyword>
<dbReference type="Proteomes" id="UP000749646">
    <property type="component" value="Unassembled WGS sequence"/>
</dbReference>
<gene>
    <name evidence="12" type="ORF">BGZ65_011814</name>
</gene>
<comment type="caution">
    <text evidence="12">The sequence shown here is derived from an EMBL/GenBank/DDBJ whole genome shotgun (WGS) entry which is preliminary data.</text>
</comment>
<reference evidence="12" key="1">
    <citation type="journal article" date="2020" name="Fungal Divers.">
        <title>Resolving the Mortierellaceae phylogeny through synthesis of multi-gene phylogenetics and phylogenomics.</title>
        <authorList>
            <person name="Vandepol N."/>
            <person name="Liber J."/>
            <person name="Desiro A."/>
            <person name="Na H."/>
            <person name="Kennedy M."/>
            <person name="Barry K."/>
            <person name="Grigoriev I.V."/>
            <person name="Miller A.N."/>
            <person name="O'Donnell K."/>
            <person name="Stajich J.E."/>
            <person name="Bonito G."/>
        </authorList>
    </citation>
    <scope>NUCLEOTIDE SEQUENCE</scope>
    <source>
        <strain evidence="12">MES-2147</strain>
    </source>
</reference>
<dbReference type="InterPro" id="IPR036322">
    <property type="entry name" value="WD40_repeat_dom_sf"/>
</dbReference>
<evidence type="ECO:0000256" key="5">
    <source>
        <dbReference type="ARBA" id="ARBA00022737"/>
    </source>
</evidence>
<evidence type="ECO:0000256" key="8">
    <source>
        <dbReference type="ARBA" id="ARBA00022927"/>
    </source>
</evidence>
<organism evidence="12 13">
    <name type="scientific">Modicella reniformis</name>
    <dbReference type="NCBI Taxonomy" id="1440133"/>
    <lineage>
        <taxon>Eukaryota</taxon>
        <taxon>Fungi</taxon>
        <taxon>Fungi incertae sedis</taxon>
        <taxon>Mucoromycota</taxon>
        <taxon>Mortierellomycotina</taxon>
        <taxon>Mortierellomycetes</taxon>
        <taxon>Mortierellales</taxon>
        <taxon>Mortierellaceae</taxon>
        <taxon>Modicella</taxon>
    </lineage>
</organism>
<keyword evidence="4 11" id="KW-0812">Transmembrane</keyword>
<keyword evidence="13" id="KW-1185">Reference proteome</keyword>
<keyword evidence="7" id="KW-0931">ER-Golgi transport</keyword>
<evidence type="ECO:0000256" key="11">
    <source>
        <dbReference type="SAM" id="Phobius"/>
    </source>
</evidence>
<feature type="transmembrane region" description="Helical" evidence="11">
    <location>
        <begin position="217"/>
        <end position="236"/>
    </location>
</feature>
<dbReference type="PANTHER" id="PTHR23284:SF0">
    <property type="entry name" value="PROLACTIN REGULATORY ELEMENT-BINDING PROTEIN"/>
    <property type="match status" value="1"/>
</dbReference>
<evidence type="ECO:0000256" key="6">
    <source>
        <dbReference type="ARBA" id="ARBA00022824"/>
    </source>
</evidence>
<evidence type="ECO:0000256" key="4">
    <source>
        <dbReference type="ARBA" id="ARBA00022692"/>
    </source>
</evidence>
<keyword evidence="6" id="KW-0256">Endoplasmic reticulum</keyword>
<accession>A0A9P6MD61</accession>
<dbReference type="EMBL" id="JAAAHW010002064">
    <property type="protein sequence ID" value="KAF9992775.1"/>
    <property type="molecule type" value="Genomic_DNA"/>
</dbReference>
<keyword evidence="3" id="KW-0853">WD repeat</keyword>
<dbReference type="OrthoDB" id="2013972at2759"/>
<keyword evidence="5" id="KW-0677">Repeat</keyword>
<dbReference type="SUPFAM" id="SSF50978">
    <property type="entry name" value="WD40 repeat-like"/>
    <property type="match status" value="1"/>
</dbReference>
<evidence type="ECO:0008006" key="14">
    <source>
        <dbReference type="Google" id="ProtNLM"/>
    </source>
</evidence>
<dbReference type="Pfam" id="PF00400">
    <property type="entry name" value="WD40"/>
    <property type="match status" value="4"/>
</dbReference>
<evidence type="ECO:0000256" key="3">
    <source>
        <dbReference type="ARBA" id="ARBA00022574"/>
    </source>
</evidence>
<dbReference type="GO" id="GO:0005789">
    <property type="term" value="C:endoplasmic reticulum membrane"/>
    <property type="evidence" value="ECO:0007669"/>
    <property type="project" value="UniProtKB-SubCell"/>
</dbReference>
<evidence type="ECO:0000313" key="13">
    <source>
        <dbReference type="Proteomes" id="UP000749646"/>
    </source>
</evidence>
<keyword evidence="2" id="KW-0813">Transport</keyword>
<sequence length="242" mass="26484">KVTCFSRDGTKLATGGTDGVVVVLNYPGLTPLRPATQFQGHEILDLDFSEDGAHIVAVSSQNMWIIATDTGRILEAITNPVWNKKPFEFRICRFGRGSFSSILYTVVNGDKNRKPFVCMWSTVSWTRIRTVPVGPRPITACTVSSDGRLIAFGSSDMGIRICNTKSLQVLMTIPKAHAFPVVSMAFNKNASLLVSASVDATCYVVAVPKTFPKVNNFVLLVLALLFVFLAALIQIYQSMESK</sequence>
<keyword evidence="8" id="KW-0653">Protein transport</keyword>
<dbReference type="SMART" id="SM00320">
    <property type="entry name" value="WD40"/>
    <property type="match status" value="3"/>
</dbReference>
<evidence type="ECO:0000256" key="10">
    <source>
        <dbReference type="ARBA" id="ARBA00023136"/>
    </source>
</evidence>
<evidence type="ECO:0000256" key="7">
    <source>
        <dbReference type="ARBA" id="ARBA00022892"/>
    </source>
</evidence>